<name>A0A368T598_9ACTN</name>
<dbReference type="RefSeq" id="WP_114396431.1">
    <property type="nucleotide sequence ID" value="NZ_QEIM01000009.1"/>
</dbReference>
<sequence>MTGETGAGDAVLVTLPDREDAEELAEQLLDQGYQPCLVHRDMLAGEDDAEDVDWVIEVRTGPHGGPAVFDEPHLAALAEDYGGFAVVES</sequence>
<evidence type="ECO:0000313" key="2">
    <source>
        <dbReference type="Proteomes" id="UP000253318"/>
    </source>
</evidence>
<proteinExistence type="predicted"/>
<dbReference type="OrthoDB" id="3731485at2"/>
<organism evidence="1 2">
    <name type="scientific">Marinitenerispora sediminis</name>
    <dbReference type="NCBI Taxonomy" id="1931232"/>
    <lineage>
        <taxon>Bacteria</taxon>
        <taxon>Bacillati</taxon>
        <taxon>Actinomycetota</taxon>
        <taxon>Actinomycetes</taxon>
        <taxon>Streptosporangiales</taxon>
        <taxon>Nocardiopsidaceae</taxon>
        <taxon>Marinitenerispora</taxon>
    </lineage>
</organism>
<gene>
    <name evidence="1" type="ORF">DEF24_12405</name>
</gene>
<dbReference type="EMBL" id="QEIN01000084">
    <property type="protein sequence ID" value="RCV58728.1"/>
    <property type="molecule type" value="Genomic_DNA"/>
</dbReference>
<dbReference type="AlphaFoldDB" id="A0A368T598"/>
<dbReference type="Proteomes" id="UP000253318">
    <property type="component" value="Unassembled WGS sequence"/>
</dbReference>
<keyword evidence="2" id="KW-1185">Reference proteome</keyword>
<protein>
    <submittedName>
        <fullName evidence="1">Uncharacterized protein</fullName>
    </submittedName>
</protein>
<reference evidence="1 2" key="1">
    <citation type="submission" date="2018-04" db="EMBL/GenBank/DDBJ databases">
        <title>Novel actinobacteria from marine sediment.</title>
        <authorList>
            <person name="Ng Z.Y."/>
            <person name="Tan G.Y.A."/>
        </authorList>
    </citation>
    <scope>NUCLEOTIDE SEQUENCE [LARGE SCALE GENOMIC DNA]</scope>
    <source>
        <strain evidence="1 2">TPS81</strain>
    </source>
</reference>
<comment type="caution">
    <text evidence="1">The sequence shown here is derived from an EMBL/GenBank/DDBJ whole genome shotgun (WGS) entry which is preliminary data.</text>
</comment>
<evidence type="ECO:0000313" key="1">
    <source>
        <dbReference type="EMBL" id="RCV58728.1"/>
    </source>
</evidence>
<accession>A0A368T598</accession>